<reference evidence="2 3" key="1">
    <citation type="journal article" date="2020" name="Microb. Genom.">
        <title>Genetic diversity of clinical and environmental Mucorales isolates obtained from an investigation of mucormycosis cases among solid organ transplant recipients.</title>
        <authorList>
            <person name="Nguyen M.H."/>
            <person name="Kaul D."/>
            <person name="Muto C."/>
            <person name="Cheng S.J."/>
            <person name="Richter R.A."/>
            <person name="Bruno V.M."/>
            <person name="Liu G."/>
            <person name="Beyhan S."/>
            <person name="Sundermann A.J."/>
            <person name="Mounaud S."/>
            <person name="Pasculle A.W."/>
            <person name="Nierman W.C."/>
            <person name="Driscoll E."/>
            <person name="Cumbie R."/>
            <person name="Clancy C.J."/>
            <person name="Dupont C.L."/>
        </authorList>
    </citation>
    <scope>NUCLEOTIDE SEQUENCE [LARGE SCALE GENOMIC DNA]</scope>
    <source>
        <strain evidence="2 3">GL24</strain>
    </source>
</reference>
<accession>A0A9P7C2D3</accession>
<proteinExistence type="predicted"/>
<organism evidence="2 3">
    <name type="scientific">Rhizopus delemar</name>
    <dbReference type="NCBI Taxonomy" id="936053"/>
    <lineage>
        <taxon>Eukaryota</taxon>
        <taxon>Fungi</taxon>
        <taxon>Fungi incertae sedis</taxon>
        <taxon>Mucoromycota</taxon>
        <taxon>Mucoromycotina</taxon>
        <taxon>Mucoromycetes</taxon>
        <taxon>Mucorales</taxon>
        <taxon>Mucorineae</taxon>
        <taxon>Rhizopodaceae</taxon>
        <taxon>Rhizopus</taxon>
    </lineage>
</organism>
<sequence length="82" mass="8507">MATVVAPQSKPAARPMASPSSMFEDPACAGLPKNATPMPPNAIATPSHWSGRMRSSGNSQCKPSAAKMGAVYRNTDMCEAVV</sequence>
<evidence type="ECO:0000313" key="3">
    <source>
        <dbReference type="Proteomes" id="UP000740926"/>
    </source>
</evidence>
<dbReference type="Proteomes" id="UP000740926">
    <property type="component" value="Unassembled WGS sequence"/>
</dbReference>
<name>A0A9P7C2D3_9FUNG</name>
<dbReference type="AlphaFoldDB" id="A0A9P7C2D3"/>
<evidence type="ECO:0000256" key="1">
    <source>
        <dbReference type="SAM" id="MobiDB-lite"/>
    </source>
</evidence>
<gene>
    <name evidence="2" type="ORF">G6F50_016132</name>
</gene>
<dbReference type="EMBL" id="JAANIU010009734">
    <property type="protein sequence ID" value="KAG1532671.1"/>
    <property type="molecule type" value="Genomic_DNA"/>
</dbReference>
<evidence type="ECO:0000313" key="2">
    <source>
        <dbReference type="EMBL" id="KAG1532671.1"/>
    </source>
</evidence>
<keyword evidence="3" id="KW-1185">Reference proteome</keyword>
<protein>
    <submittedName>
        <fullName evidence="2">Uncharacterized protein</fullName>
    </submittedName>
</protein>
<feature type="region of interest" description="Disordered" evidence="1">
    <location>
        <begin position="1"/>
        <end position="42"/>
    </location>
</feature>
<comment type="caution">
    <text evidence="2">The sequence shown here is derived from an EMBL/GenBank/DDBJ whole genome shotgun (WGS) entry which is preliminary data.</text>
</comment>